<protein>
    <submittedName>
        <fullName evidence="3">Potassium channel family protein</fullName>
    </submittedName>
</protein>
<dbReference type="SUPFAM" id="SSF81324">
    <property type="entry name" value="Voltage-gated potassium channels"/>
    <property type="match status" value="1"/>
</dbReference>
<dbReference type="InterPro" id="IPR013099">
    <property type="entry name" value="K_chnl_dom"/>
</dbReference>
<gene>
    <name evidence="3" type="ORF">ACFFUV_08850</name>
</gene>
<feature type="transmembrane region" description="Helical" evidence="1">
    <location>
        <begin position="168"/>
        <end position="188"/>
    </location>
</feature>
<keyword evidence="3" id="KW-0407">Ion channel</keyword>
<dbReference type="EMBL" id="JBHMEP010000001">
    <property type="protein sequence ID" value="MFB9135069.1"/>
    <property type="molecule type" value="Genomic_DNA"/>
</dbReference>
<keyword evidence="3" id="KW-0813">Transport</keyword>
<keyword evidence="1" id="KW-0812">Transmembrane</keyword>
<feature type="transmembrane region" description="Helical" evidence="1">
    <location>
        <begin position="20"/>
        <end position="41"/>
    </location>
</feature>
<feature type="transmembrane region" description="Helical" evidence="1">
    <location>
        <begin position="137"/>
        <end position="156"/>
    </location>
</feature>
<keyword evidence="3" id="KW-0406">Ion transport</keyword>
<keyword evidence="1" id="KW-0472">Membrane</keyword>
<feature type="transmembrane region" description="Helical" evidence="1">
    <location>
        <begin position="48"/>
        <end position="65"/>
    </location>
</feature>
<feature type="domain" description="Potassium channel" evidence="2">
    <location>
        <begin position="142"/>
        <end position="222"/>
    </location>
</feature>
<comment type="caution">
    <text evidence="3">The sequence shown here is derived from an EMBL/GenBank/DDBJ whole genome shotgun (WGS) entry which is preliminary data.</text>
</comment>
<evidence type="ECO:0000256" key="1">
    <source>
        <dbReference type="SAM" id="Phobius"/>
    </source>
</evidence>
<evidence type="ECO:0000259" key="2">
    <source>
        <dbReference type="Pfam" id="PF07885"/>
    </source>
</evidence>
<name>A0ABV5HLF2_9VIBR</name>
<dbReference type="GO" id="GO:0034220">
    <property type="term" value="P:monoatomic ion transmembrane transport"/>
    <property type="evidence" value="ECO:0007669"/>
    <property type="project" value="UniProtKB-KW"/>
</dbReference>
<dbReference type="Gene3D" id="1.10.287.70">
    <property type="match status" value="1"/>
</dbReference>
<dbReference type="Proteomes" id="UP001589645">
    <property type="component" value="Unassembled WGS sequence"/>
</dbReference>
<feature type="transmembrane region" description="Helical" evidence="1">
    <location>
        <begin position="99"/>
        <end position="117"/>
    </location>
</feature>
<sequence length="233" mass="25896">MASGLGKKTVLIKKINPQNNFIYLTLALIALLVSSSILPLLENRLIDSLFMGFVTLTLGVCLFSLRFDPQWFRFLLLLLVLWLALNVAHLVFSTLPLEPWMLALNFVFFLSTFKSIAKQILFTDQVTANQIVGSVALFLLLGLVWAFAYLIILQFIPEAFAGIKSQSWVNNFSHIAYFSFVTLTTLGYGDISPITPLSQVLTYLEAIAGLFYMAIVVSSLVSAHIAHKGNQNA</sequence>
<feature type="transmembrane region" description="Helical" evidence="1">
    <location>
        <begin position="200"/>
        <end position="221"/>
    </location>
</feature>
<dbReference type="Pfam" id="PF07885">
    <property type="entry name" value="Ion_trans_2"/>
    <property type="match status" value="1"/>
</dbReference>
<keyword evidence="4" id="KW-1185">Reference proteome</keyword>
<feature type="transmembrane region" description="Helical" evidence="1">
    <location>
        <begin position="71"/>
        <end position="92"/>
    </location>
</feature>
<proteinExistence type="predicted"/>
<keyword evidence="1" id="KW-1133">Transmembrane helix</keyword>
<evidence type="ECO:0000313" key="3">
    <source>
        <dbReference type="EMBL" id="MFB9135069.1"/>
    </source>
</evidence>
<reference evidence="3 4" key="1">
    <citation type="submission" date="2024-09" db="EMBL/GenBank/DDBJ databases">
        <authorList>
            <person name="Sun Q."/>
            <person name="Mori K."/>
        </authorList>
    </citation>
    <scope>NUCLEOTIDE SEQUENCE [LARGE SCALE GENOMIC DNA]</scope>
    <source>
        <strain evidence="3 4">CECT 8064</strain>
    </source>
</reference>
<organism evidence="3 4">
    <name type="scientific">Vibrio olivae</name>
    <dbReference type="NCBI Taxonomy" id="1243002"/>
    <lineage>
        <taxon>Bacteria</taxon>
        <taxon>Pseudomonadati</taxon>
        <taxon>Pseudomonadota</taxon>
        <taxon>Gammaproteobacteria</taxon>
        <taxon>Vibrionales</taxon>
        <taxon>Vibrionaceae</taxon>
        <taxon>Vibrio</taxon>
    </lineage>
</organism>
<dbReference type="RefSeq" id="WP_390191321.1">
    <property type="nucleotide sequence ID" value="NZ_JBHMEP010000001.1"/>
</dbReference>
<accession>A0ABV5HLF2</accession>
<evidence type="ECO:0000313" key="4">
    <source>
        <dbReference type="Proteomes" id="UP001589645"/>
    </source>
</evidence>